<reference evidence="2 3" key="1">
    <citation type="submission" date="2016-12" db="EMBL/GenBank/DDBJ databases">
        <title>Isolation and genomic insights into novel planktonic Zetaproteobacteria from stratified waters of the Chesapeake Bay.</title>
        <authorList>
            <person name="McAllister S.M."/>
            <person name="Kato S."/>
            <person name="Chan C.S."/>
            <person name="Chiu B.K."/>
            <person name="Field E.K."/>
        </authorList>
    </citation>
    <scope>NUCLEOTIDE SEQUENCE [LARGE SCALE GENOMIC DNA]</scope>
    <source>
        <strain evidence="2 3">CP-5</strain>
    </source>
</reference>
<dbReference type="InterPro" id="IPR050678">
    <property type="entry name" value="DNA_Partitioning_ATPase"/>
</dbReference>
<dbReference type="OrthoDB" id="5289997at2"/>
<protein>
    <submittedName>
        <fullName evidence="2">Chromosome segregation ATPase</fullName>
    </submittedName>
</protein>
<dbReference type="KEGG" id="maes:Ga0123461_2478"/>
<dbReference type="InterPro" id="IPR025669">
    <property type="entry name" value="AAA_dom"/>
</dbReference>
<organism evidence="2 3">
    <name type="scientific">Mariprofundus aestuarium</name>
    <dbReference type="NCBI Taxonomy" id="1921086"/>
    <lineage>
        <taxon>Bacteria</taxon>
        <taxon>Pseudomonadati</taxon>
        <taxon>Pseudomonadota</taxon>
        <taxon>Candidatius Mariprofundia</taxon>
        <taxon>Mariprofundales</taxon>
        <taxon>Mariprofundaceae</taxon>
        <taxon>Mariprofundus</taxon>
    </lineage>
</organism>
<evidence type="ECO:0000313" key="2">
    <source>
        <dbReference type="EMBL" id="ATX80872.1"/>
    </source>
</evidence>
<dbReference type="Gene3D" id="3.40.50.300">
    <property type="entry name" value="P-loop containing nucleotide triphosphate hydrolases"/>
    <property type="match status" value="1"/>
</dbReference>
<accession>A0A2K8L1B8</accession>
<dbReference type="Proteomes" id="UP000231701">
    <property type="component" value="Chromosome"/>
</dbReference>
<dbReference type="AlphaFoldDB" id="A0A2K8L1B8"/>
<dbReference type="SUPFAM" id="SSF52540">
    <property type="entry name" value="P-loop containing nucleoside triphosphate hydrolases"/>
    <property type="match status" value="1"/>
</dbReference>
<sequence length="261" mass="28625">MKHQGFGPVTAVANQKGGVGKTTTSINLAASLAALDQKVLLIDLDPQGNSTSGLGVDQQEVESGTYDILMGESSIASSIVKTEYENLFLLPATRDLSGAEVELVNASGREQRMKDAFTAYQGDAFDHVFIDCPPALSLLTVNALTASDYIMVTLQTEFYAMEGLTQLMDTIRRIRRGLNPELNMEGILLTMVDRRNNLSTQVEQDVRAYFGSQVYESVIPRNVRLSEAPSFGVPVMYHDLKSKGAQAYLEVAQELMHRRAI</sequence>
<name>A0A2K8L1B8_MARES</name>
<proteinExistence type="predicted"/>
<feature type="domain" description="AAA" evidence="1">
    <location>
        <begin position="9"/>
        <end position="184"/>
    </location>
</feature>
<dbReference type="FunFam" id="3.40.50.300:FF:000285">
    <property type="entry name" value="Sporulation initiation inhibitor Soj"/>
    <property type="match status" value="1"/>
</dbReference>
<dbReference type="PIRSF" id="PIRSF009320">
    <property type="entry name" value="Nuc_binding_HP_1000"/>
    <property type="match status" value="1"/>
</dbReference>
<dbReference type="PANTHER" id="PTHR13696:SF52">
    <property type="entry name" value="PARA FAMILY PROTEIN CT_582"/>
    <property type="match status" value="1"/>
</dbReference>
<evidence type="ECO:0000313" key="3">
    <source>
        <dbReference type="Proteomes" id="UP000231701"/>
    </source>
</evidence>
<dbReference type="PANTHER" id="PTHR13696">
    <property type="entry name" value="P-LOOP CONTAINING NUCLEOSIDE TRIPHOSPHATE HYDROLASE"/>
    <property type="match status" value="1"/>
</dbReference>
<dbReference type="RefSeq" id="WP_100278586.1">
    <property type="nucleotide sequence ID" value="NZ_CP018799.1"/>
</dbReference>
<dbReference type="CDD" id="cd02042">
    <property type="entry name" value="ParAB_family"/>
    <property type="match status" value="1"/>
</dbReference>
<keyword evidence="3" id="KW-1185">Reference proteome</keyword>
<dbReference type="Pfam" id="PF13614">
    <property type="entry name" value="AAA_31"/>
    <property type="match status" value="1"/>
</dbReference>
<gene>
    <name evidence="2" type="ORF">Ga0123461_2478</name>
</gene>
<dbReference type="InterPro" id="IPR027417">
    <property type="entry name" value="P-loop_NTPase"/>
</dbReference>
<evidence type="ECO:0000259" key="1">
    <source>
        <dbReference type="Pfam" id="PF13614"/>
    </source>
</evidence>
<dbReference type="EMBL" id="CP018799">
    <property type="protein sequence ID" value="ATX80872.1"/>
    <property type="molecule type" value="Genomic_DNA"/>
</dbReference>